<organism evidence="3 4">
    <name type="scientific">Octopus vulgaris</name>
    <name type="common">Common octopus</name>
    <dbReference type="NCBI Taxonomy" id="6645"/>
    <lineage>
        <taxon>Eukaryota</taxon>
        <taxon>Metazoa</taxon>
        <taxon>Spiralia</taxon>
        <taxon>Lophotrochozoa</taxon>
        <taxon>Mollusca</taxon>
        <taxon>Cephalopoda</taxon>
        <taxon>Coleoidea</taxon>
        <taxon>Octopodiformes</taxon>
        <taxon>Octopoda</taxon>
        <taxon>Incirrata</taxon>
        <taxon>Octopodidae</taxon>
        <taxon>Octopus</taxon>
    </lineage>
</organism>
<reference evidence="3" key="1">
    <citation type="submission" date="2023-08" db="EMBL/GenBank/DDBJ databases">
        <authorList>
            <person name="Alioto T."/>
            <person name="Alioto T."/>
            <person name="Gomez Garrido J."/>
        </authorList>
    </citation>
    <scope>NUCLEOTIDE SEQUENCE</scope>
</reference>
<sequence length="136" mass="15425">MAFPFVKCAVTLAIIYLCSDPANADEALKRVQMSCNEEMATYHEDKTCEVFKELLTCVARSNTSFVNKFVEQNELDCKFSAEFRKSLQRFQTTESQTVTKPKDTQEGNYASRTYALIIVPIVMSSLSVLAFFALYN</sequence>
<feature type="chain" id="PRO_5041202974" evidence="2">
    <location>
        <begin position="25"/>
        <end position="136"/>
    </location>
</feature>
<evidence type="ECO:0000313" key="3">
    <source>
        <dbReference type="EMBL" id="CAI9723742.1"/>
    </source>
</evidence>
<dbReference type="Proteomes" id="UP001162480">
    <property type="component" value="Chromosome 6"/>
</dbReference>
<keyword evidence="1" id="KW-0472">Membrane</keyword>
<evidence type="ECO:0000256" key="2">
    <source>
        <dbReference type="SAM" id="SignalP"/>
    </source>
</evidence>
<evidence type="ECO:0000256" key="1">
    <source>
        <dbReference type="SAM" id="Phobius"/>
    </source>
</evidence>
<keyword evidence="1" id="KW-0812">Transmembrane</keyword>
<evidence type="ECO:0000313" key="4">
    <source>
        <dbReference type="Proteomes" id="UP001162480"/>
    </source>
</evidence>
<accession>A0AA36F436</accession>
<dbReference type="AlphaFoldDB" id="A0AA36F436"/>
<dbReference type="EMBL" id="OX597819">
    <property type="protein sequence ID" value="CAI9723742.1"/>
    <property type="molecule type" value="Genomic_DNA"/>
</dbReference>
<keyword evidence="4" id="KW-1185">Reference proteome</keyword>
<keyword evidence="1" id="KW-1133">Transmembrane helix</keyword>
<name>A0AA36F436_OCTVU</name>
<feature type="transmembrane region" description="Helical" evidence="1">
    <location>
        <begin position="114"/>
        <end position="135"/>
    </location>
</feature>
<gene>
    <name evidence="3" type="ORF">OCTVUL_1B006324</name>
</gene>
<keyword evidence="2" id="KW-0732">Signal</keyword>
<protein>
    <submittedName>
        <fullName evidence="3">Uncharacterized protein</fullName>
    </submittedName>
</protein>
<proteinExistence type="predicted"/>
<feature type="signal peptide" evidence="2">
    <location>
        <begin position="1"/>
        <end position="24"/>
    </location>
</feature>